<dbReference type="AlphaFoldDB" id="A0A6I4UTZ4"/>
<reference evidence="2 3" key="1">
    <citation type="submission" date="2019-12" db="EMBL/GenBank/DDBJ databases">
        <title>Genomic-based taxomic classification of the family Erythrobacteraceae.</title>
        <authorList>
            <person name="Xu L."/>
        </authorList>
    </citation>
    <scope>NUCLEOTIDE SEQUENCE [LARGE SCALE GENOMIC DNA]</scope>
    <source>
        <strain evidence="2 3">MCCC 1K02066</strain>
    </source>
</reference>
<dbReference type="Proteomes" id="UP000469159">
    <property type="component" value="Unassembled WGS sequence"/>
</dbReference>
<keyword evidence="1" id="KW-0732">Signal</keyword>
<protein>
    <recommendedName>
        <fullName evidence="4">Spore coat protein U domain-containing protein</fullName>
    </recommendedName>
</protein>
<feature type="chain" id="PRO_5026117133" description="Spore coat protein U domain-containing protein" evidence="1">
    <location>
        <begin position="23"/>
        <end position="309"/>
    </location>
</feature>
<evidence type="ECO:0000313" key="2">
    <source>
        <dbReference type="EMBL" id="MXP42128.1"/>
    </source>
</evidence>
<evidence type="ECO:0008006" key="4">
    <source>
        <dbReference type="Google" id="ProtNLM"/>
    </source>
</evidence>
<accession>A0A6I4UTZ4</accession>
<dbReference type="EMBL" id="WTYK01000006">
    <property type="protein sequence ID" value="MXP42128.1"/>
    <property type="molecule type" value="Genomic_DNA"/>
</dbReference>
<sequence length="309" mass="32078">MRRTVAAAGRALLVLGAEAALAQSELTEPCRLELTGATTVEWRGLHGRGYDVTSQEQEFETLPVAVRHEGAACEYFIAATPLSSGGEAVLVGAGDRLSWDLRSTPTGPSLVSPDFLGPLAGQLAGRFKAGAGTQPLSLFFTIPPGQFVRGGHYQGEFVLRLFRRDGGAPELLSELPVAAIAAVPSILQVRSDDFTGGSREISIDLGNLNDPAVRAISFDILSNTAVAVDLTSAAGGVLAHQFGGPGVPYRLRLNGAAVPLGGPARERLDMAASDGSRAAVVEISVPSTAGPLPAGRYSDTLTMTFIAES</sequence>
<organism evidence="2 3">
    <name type="scientific">Croceibacterium soli</name>
    <dbReference type="NCBI Taxonomy" id="1739690"/>
    <lineage>
        <taxon>Bacteria</taxon>
        <taxon>Pseudomonadati</taxon>
        <taxon>Pseudomonadota</taxon>
        <taxon>Alphaproteobacteria</taxon>
        <taxon>Sphingomonadales</taxon>
        <taxon>Erythrobacteraceae</taxon>
        <taxon>Croceibacterium</taxon>
    </lineage>
</organism>
<proteinExistence type="predicted"/>
<feature type="signal peptide" evidence="1">
    <location>
        <begin position="1"/>
        <end position="22"/>
    </location>
</feature>
<name>A0A6I4UTZ4_9SPHN</name>
<gene>
    <name evidence="2" type="ORF">GRI75_10800</name>
</gene>
<dbReference type="RefSeq" id="WP_160746993.1">
    <property type="nucleotide sequence ID" value="NZ_WTYK01000006.1"/>
</dbReference>
<dbReference type="OrthoDB" id="7492058at2"/>
<evidence type="ECO:0000256" key="1">
    <source>
        <dbReference type="SAM" id="SignalP"/>
    </source>
</evidence>
<comment type="caution">
    <text evidence="2">The sequence shown here is derived from an EMBL/GenBank/DDBJ whole genome shotgun (WGS) entry which is preliminary data.</text>
</comment>
<evidence type="ECO:0000313" key="3">
    <source>
        <dbReference type="Proteomes" id="UP000469159"/>
    </source>
</evidence>
<keyword evidence="3" id="KW-1185">Reference proteome</keyword>